<gene>
    <name evidence="2" type="ORF">SAMN05443244_3112</name>
</gene>
<dbReference type="SMART" id="SM00829">
    <property type="entry name" value="PKS_ER"/>
    <property type="match status" value="1"/>
</dbReference>
<dbReference type="GO" id="GO:0016491">
    <property type="term" value="F:oxidoreductase activity"/>
    <property type="evidence" value="ECO:0007669"/>
    <property type="project" value="InterPro"/>
</dbReference>
<evidence type="ECO:0000259" key="1">
    <source>
        <dbReference type="SMART" id="SM00829"/>
    </source>
</evidence>
<dbReference type="Pfam" id="PF00107">
    <property type="entry name" value="ADH_zinc_N"/>
    <property type="match status" value="1"/>
</dbReference>
<dbReference type="InterPro" id="IPR052711">
    <property type="entry name" value="Zinc_ADH-like"/>
</dbReference>
<sequence length="339" mass="35658">MQAKALRLSGDTGIDALTFDTYDVPVPGPQEVLVRMRAVSLNQRDLMIAEGRYGATLEEPRILGSDGAGDVVAVGNDVTAFKPGDRVVAGFFRDWIDGELTFDASGTALGGGIDGTLTTNMLMPEHALVRIPEALTYEDAATLPCAAVTAWHALASTDAIGPDDTVLLLGTGGVSVVALQIAKMRGAKTIITSSSDEKLTRAKALGADETINYKTTPDWDKRVRELTGKRGVTHVVETGGGATLAQSLGSCAMHAQVSIIGLISGVEATIDLRQILGRCVRVQGIYVGSIAMLREVAEAMAAAGEHAVIDETFSFADAKDAFRSLKAAEHFGKIVITFP</sequence>
<evidence type="ECO:0000313" key="2">
    <source>
        <dbReference type="EMBL" id="SEC29430.1"/>
    </source>
</evidence>
<dbReference type="RefSeq" id="WP_074654868.1">
    <property type="nucleotide sequence ID" value="NZ_FNSD01000001.1"/>
</dbReference>
<dbReference type="EMBL" id="FNSD01000001">
    <property type="protein sequence ID" value="SEC29430.1"/>
    <property type="molecule type" value="Genomic_DNA"/>
</dbReference>
<dbReference type="InterPro" id="IPR013154">
    <property type="entry name" value="ADH-like_N"/>
</dbReference>
<dbReference type="InterPro" id="IPR020843">
    <property type="entry name" value="ER"/>
</dbReference>
<dbReference type="InterPro" id="IPR036291">
    <property type="entry name" value="NAD(P)-bd_dom_sf"/>
</dbReference>
<dbReference type="Gene3D" id="3.40.50.720">
    <property type="entry name" value="NAD(P)-binding Rossmann-like Domain"/>
    <property type="match status" value="1"/>
</dbReference>
<dbReference type="Pfam" id="PF08240">
    <property type="entry name" value="ADH_N"/>
    <property type="match status" value="1"/>
</dbReference>
<dbReference type="Gene3D" id="3.90.180.10">
    <property type="entry name" value="Medium-chain alcohol dehydrogenases, catalytic domain"/>
    <property type="match status" value="1"/>
</dbReference>
<dbReference type="Proteomes" id="UP000182409">
    <property type="component" value="Unassembled WGS sequence"/>
</dbReference>
<feature type="domain" description="Enoyl reductase (ER)" evidence="1">
    <location>
        <begin position="13"/>
        <end position="336"/>
    </location>
</feature>
<dbReference type="CDD" id="cd08276">
    <property type="entry name" value="MDR7"/>
    <property type="match status" value="1"/>
</dbReference>
<dbReference type="InterPro" id="IPR011032">
    <property type="entry name" value="GroES-like_sf"/>
</dbReference>
<dbReference type="SUPFAM" id="SSF51735">
    <property type="entry name" value="NAD(P)-binding Rossmann-fold domains"/>
    <property type="match status" value="1"/>
</dbReference>
<reference evidence="2 3" key="1">
    <citation type="submission" date="2016-10" db="EMBL/GenBank/DDBJ databases">
        <authorList>
            <person name="de Groot N.N."/>
        </authorList>
    </citation>
    <scope>NUCLEOTIDE SEQUENCE [LARGE SCALE GENOMIC DNA]</scope>
    <source>
        <strain evidence="2 3">AB35.6</strain>
    </source>
</reference>
<dbReference type="PANTHER" id="PTHR45033">
    <property type="match status" value="1"/>
</dbReference>
<protein>
    <submittedName>
        <fullName evidence="2">NADPH:quinone reductase</fullName>
    </submittedName>
</protein>
<organism evidence="2 3">
    <name type="scientific">Terriglobus roseus</name>
    <dbReference type="NCBI Taxonomy" id="392734"/>
    <lineage>
        <taxon>Bacteria</taxon>
        <taxon>Pseudomonadati</taxon>
        <taxon>Acidobacteriota</taxon>
        <taxon>Terriglobia</taxon>
        <taxon>Terriglobales</taxon>
        <taxon>Acidobacteriaceae</taxon>
        <taxon>Terriglobus</taxon>
    </lineage>
</organism>
<dbReference type="OrthoDB" id="9787435at2"/>
<dbReference type="PANTHER" id="PTHR45033:SF2">
    <property type="entry name" value="ZINC-TYPE ALCOHOL DEHYDROGENASE-LIKE PROTEIN C1773.06C"/>
    <property type="match status" value="1"/>
</dbReference>
<dbReference type="AlphaFoldDB" id="A0A1H4RC13"/>
<accession>A0A1H4RC13</accession>
<dbReference type="SUPFAM" id="SSF50129">
    <property type="entry name" value="GroES-like"/>
    <property type="match status" value="1"/>
</dbReference>
<name>A0A1H4RC13_9BACT</name>
<dbReference type="InterPro" id="IPR013149">
    <property type="entry name" value="ADH-like_C"/>
</dbReference>
<evidence type="ECO:0000313" key="3">
    <source>
        <dbReference type="Proteomes" id="UP000182409"/>
    </source>
</evidence>
<proteinExistence type="predicted"/>